<organism evidence="1 2">
    <name type="scientific">Prunus yedoensis var. nudiflora</name>
    <dbReference type="NCBI Taxonomy" id="2094558"/>
    <lineage>
        <taxon>Eukaryota</taxon>
        <taxon>Viridiplantae</taxon>
        <taxon>Streptophyta</taxon>
        <taxon>Embryophyta</taxon>
        <taxon>Tracheophyta</taxon>
        <taxon>Spermatophyta</taxon>
        <taxon>Magnoliopsida</taxon>
        <taxon>eudicotyledons</taxon>
        <taxon>Gunneridae</taxon>
        <taxon>Pentapetalae</taxon>
        <taxon>rosids</taxon>
        <taxon>fabids</taxon>
        <taxon>Rosales</taxon>
        <taxon>Rosaceae</taxon>
        <taxon>Amygdaloideae</taxon>
        <taxon>Amygdaleae</taxon>
        <taxon>Prunus</taxon>
    </lineage>
</organism>
<proteinExistence type="predicted"/>
<dbReference type="AlphaFoldDB" id="A0A314UL53"/>
<reference evidence="1 2" key="1">
    <citation type="submission" date="2018-02" db="EMBL/GenBank/DDBJ databases">
        <title>Draft genome of wild Prunus yedoensis var. nudiflora.</title>
        <authorList>
            <person name="Baek S."/>
            <person name="Kim J.-H."/>
            <person name="Choi K."/>
            <person name="Kim G.-B."/>
            <person name="Cho A."/>
            <person name="Jang H."/>
            <person name="Shin C.-H."/>
            <person name="Yu H.-J."/>
            <person name="Mun J.-H."/>
        </authorList>
    </citation>
    <scope>NUCLEOTIDE SEQUENCE [LARGE SCALE GENOMIC DNA]</scope>
    <source>
        <strain evidence="2">cv. Jeju island</strain>
        <tissue evidence="1">Leaf</tissue>
    </source>
</reference>
<keyword evidence="2" id="KW-1185">Reference proteome</keyword>
<sequence length="131" mass="14296">MIGNSTIKHYSSEQVSQATASYGTTNKPIAIVIEGNLLTVASAASKFFWSQTLNYSRKTSDLARETPADFLVVRILHPLKPLGRPQAKQEKCAAVVHIGSKTRSEECMESASKAFGSSRQCMASKYATHDE</sequence>
<protein>
    <submittedName>
        <fullName evidence="1">Uncharacterized protein</fullName>
    </submittedName>
</protein>
<evidence type="ECO:0000313" key="2">
    <source>
        <dbReference type="Proteomes" id="UP000250321"/>
    </source>
</evidence>
<comment type="caution">
    <text evidence="1">The sequence shown here is derived from an EMBL/GenBank/DDBJ whole genome shotgun (WGS) entry which is preliminary data.</text>
</comment>
<dbReference type="EMBL" id="PJQY01003678">
    <property type="protein sequence ID" value="PQM35429.1"/>
    <property type="molecule type" value="Genomic_DNA"/>
</dbReference>
<name>A0A314UL53_PRUYE</name>
<dbReference type="Proteomes" id="UP000250321">
    <property type="component" value="Unassembled WGS sequence"/>
</dbReference>
<gene>
    <name evidence="1" type="ORF">Pyn_27655</name>
</gene>
<accession>A0A314UL53</accession>
<evidence type="ECO:0000313" key="1">
    <source>
        <dbReference type="EMBL" id="PQM35429.1"/>
    </source>
</evidence>